<evidence type="ECO:0000256" key="1">
    <source>
        <dbReference type="SAM" id="Coils"/>
    </source>
</evidence>
<dbReference type="EMBL" id="CAJNOU010000191">
    <property type="protein sequence ID" value="CAF0908429.1"/>
    <property type="molecule type" value="Genomic_DNA"/>
</dbReference>
<dbReference type="AlphaFoldDB" id="A0A814A2F3"/>
<dbReference type="EMBL" id="CAJOBE010003760">
    <property type="protein sequence ID" value="CAF3899089.1"/>
    <property type="molecule type" value="Genomic_DNA"/>
</dbReference>
<feature type="coiled-coil region" evidence="1">
    <location>
        <begin position="5"/>
        <end position="193"/>
    </location>
</feature>
<evidence type="ECO:0000313" key="2">
    <source>
        <dbReference type="EMBL" id="CAF0908429.1"/>
    </source>
</evidence>
<dbReference type="SUPFAM" id="SSF57997">
    <property type="entry name" value="Tropomyosin"/>
    <property type="match status" value="1"/>
</dbReference>
<feature type="coiled-coil region" evidence="1">
    <location>
        <begin position="289"/>
        <end position="346"/>
    </location>
</feature>
<dbReference type="Proteomes" id="UP000663889">
    <property type="component" value="Unassembled WGS sequence"/>
</dbReference>
<sequence length="369" mass="44718">MNESIEKFRQKIQKFDEDLIQLNEQLQNKEQQFQTKQDETRQNEIQLNNKLIELQTNEQQIQQQQNMINEHNTILQRANNNMENIKTNIAKISRSAFDLEVDLAEQQQLLHSSQRKQETLNKEYNKIQEELLIQQRKKEQHENDIRDLSYQINEQQNLLKQKQDNLTDLQDQVKQKRLELNKTQEKYNSHKEQFDSTQIALTNIDQQIRYIDVQRRQSERNIEQKVNETQTINEAFNKKRIEIDNRKQNLKRVTNAYYEKNREYNAMYRNKNNIVSKIDHHQKAQIEANRNVQETNNRLTAELRTIQRLEDSLHDLNSTLIQNLPYERTNNDVAQEAAELNKSEIDKFDQDEYELYYDLTQRQFIYNKY</sequence>
<reference evidence="2" key="1">
    <citation type="submission" date="2021-02" db="EMBL/GenBank/DDBJ databases">
        <authorList>
            <person name="Nowell W R."/>
        </authorList>
    </citation>
    <scope>NUCLEOTIDE SEQUENCE</scope>
</reference>
<accession>A0A814A2F3</accession>
<name>A0A814A2F3_9BILA</name>
<organism evidence="2 4">
    <name type="scientific">Rotaria sordida</name>
    <dbReference type="NCBI Taxonomy" id="392033"/>
    <lineage>
        <taxon>Eukaryota</taxon>
        <taxon>Metazoa</taxon>
        <taxon>Spiralia</taxon>
        <taxon>Gnathifera</taxon>
        <taxon>Rotifera</taxon>
        <taxon>Eurotatoria</taxon>
        <taxon>Bdelloidea</taxon>
        <taxon>Philodinida</taxon>
        <taxon>Philodinidae</taxon>
        <taxon>Rotaria</taxon>
    </lineage>
</organism>
<dbReference type="Proteomes" id="UP000663874">
    <property type="component" value="Unassembled WGS sequence"/>
</dbReference>
<protein>
    <submittedName>
        <fullName evidence="2">Uncharacterized protein</fullName>
    </submittedName>
</protein>
<evidence type="ECO:0000313" key="3">
    <source>
        <dbReference type="EMBL" id="CAF3899089.1"/>
    </source>
</evidence>
<gene>
    <name evidence="3" type="ORF">FNK824_LOCUS20474</name>
    <name evidence="2" type="ORF">SEV965_LOCUS6011</name>
</gene>
<comment type="caution">
    <text evidence="2">The sequence shown here is derived from an EMBL/GenBank/DDBJ whole genome shotgun (WGS) entry which is preliminary data.</text>
</comment>
<keyword evidence="1" id="KW-0175">Coiled coil</keyword>
<evidence type="ECO:0000313" key="4">
    <source>
        <dbReference type="Proteomes" id="UP000663889"/>
    </source>
</evidence>
<proteinExistence type="predicted"/>